<dbReference type="AlphaFoldDB" id="K7ZD77"/>
<name>K7ZD77_9PROT</name>
<sequence length="51" mass="5906">MIMDEVVSESLYILSISHAFAIFPVLKISRSSYHYIIKDKASLRSLVFMVR</sequence>
<evidence type="ECO:0000313" key="3">
    <source>
        <dbReference type="Proteomes" id="UP000010077"/>
    </source>
</evidence>
<keyword evidence="1" id="KW-1133">Transmembrane helix</keyword>
<protein>
    <submittedName>
        <fullName evidence="2">Uncharacterized protein</fullName>
    </submittedName>
</protein>
<accession>K7ZD77</accession>
<dbReference type="EMBL" id="CP003539">
    <property type="protein sequence ID" value="AFX99271.1"/>
    <property type="molecule type" value="Genomic_DNA"/>
</dbReference>
<reference evidence="2 3" key="1">
    <citation type="journal article" date="2012" name="Proc. Natl. Acad. Sci. U.S.A.">
        <title>Genome streamlining and chemical defense in a coral reef symbiosis.</title>
        <authorList>
            <person name="Kwan J.C."/>
            <person name="Donia M.S."/>
            <person name="Han A.W."/>
            <person name="Hirose E."/>
            <person name="Haygood M.G."/>
            <person name="Schmidt E.W."/>
        </authorList>
    </citation>
    <scope>NUCLEOTIDE SEQUENCE [LARGE SCALE GENOMIC DNA]</scope>
    <source>
        <strain evidence="2 3">L2</strain>
    </source>
</reference>
<evidence type="ECO:0000313" key="2">
    <source>
        <dbReference type="EMBL" id="AFX99271.1"/>
    </source>
</evidence>
<proteinExistence type="predicted"/>
<evidence type="ECO:0000256" key="1">
    <source>
        <dbReference type="SAM" id="Phobius"/>
    </source>
</evidence>
<keyword evidence="1" id="KW-0472">Membrane</keyword>
<dbReference type="KEGG" id="thal:A1OE_1093"/>
<dbReference type="Proteomes" id="UP000010077">
    <property type="component" value="Chromosome"/>
</dbReference>
<feature type="transmembrane region" description="Helical" evidence="1">
    <location>
        <begin position="6"/>
        <end position="26"/>
    </location>
</feature>
<gene>
    <name evidence="2" type="ORF">A1OE_1093</name>
</gene>
<keyword evidence="1" id="KW-0812">Transmembrane</keyword>
<dbReference type="HOGENOM" id="CLU_3096821_0_0_5"/>
<keyword evidence="3" id="KW-1185">Reference proteome</keyword>
<organism evidence="2 3">
    <name type="scientific">Candidatus Endolissoclinum faulkneri L2</name>
    <dbReference type="NCBI Taxonomy" id="1193729"/>
    <lineage>
        <taxon>Bacteria</taxon>
        <taxon>Pseudomonadati</taxon>
        <taxon>Pseudomonadota</taxon>
        <taxon>Alphaproteobacteria</taxon>
        <taxon>Rhodospirillales</taxon>
        <taxon>Rhodospirillaceae</taxon>
        <taxon>Candidatus Endolissoclinum</taxon>
    </lineage>
</organism>